<sequence length="54" mass="5710">SLRSRLLLCNNIEKVEMAARPLGNLWAQAADLDHGSRESLPSTFGDAMASAAPG</sequence>
<reference evidence="2 3" key="1">
    <citation type="submission" date="2017-11" db="EMBL/GenBank/DDBJ databases">
        <title>De-novo sequencing of pomegranate (Punica granatum L.) genome.</title>
        <authorList>
            <person name="Akparov Z."/>
            <person name="Amiraslanov A."/>
            <person name="Hajiyeva S."/>
            <person name="Abbasov M."/>
            <person name="Kaur K."/>
            <person name="Hamwieh A."/>
            <person name="Solovyev V."/>
            <person name="Salamov A."/>
            <person name="Braich B."/>
            <person name="Kosarev P."/>
            <person name="Mahmoud A."/>
            <person name="Hajiyev E."/>
            <person name="Babayeva S."/>
            <person name="Izzatullayeva V."/>
            <person name="Mammadov A."/>
            <person name="Mammadov A."/>
            <person name="Sharifova S."/>
            <person name="Ojaghi J."/>
            <person name="Eynullazada K."/>
            <person name="Bayramov B."/>
            <person name="Abdulazimova A."/>
            <person name="Shahmuradov I."/>
        </authorList>
    </citation>
    <scope>NUCLEOTIDE SEQUENCE [LARGE SCALE GENOMIC DNA]</scope>
    <source>
        <strain evidence="3">cv. AG2017</strain>
        <tissue evidence="2">Leaf</tissue>
    </source>
</reference>
<keyword evidence="3" id="KW-1185">Reference proteome</keyword>
<dbReference type="EMBL" id="PGOL01003444">
    <property type="protein sequence ID" value="PKI41213.1"/>
    <property type="molecule type" value="Genomic_DNA"/>
</dbReference>
<gene>
    <name evidence="2" type="ORF">CRG98_038401</name>
</gene>
<protein>
    <submittedName>
        <fullName evidence="2">Uncharacterized protein</fullName>
    </submittedName>
</protein>
<accession>A0A2I0IBM8</accession>
<organism evidence="2 3">
    <name type="scientific">Punica granatum</name>
    <name type="common">Pomegranate</name>
    <dbReference type="NCBI Taxonomy" id="22663"/>
    <lineage>
        <taxon>Eukaryota</taxon>
        <taxon>Viridiplantae</taxon>
        <taxon>Streptophyta</taxon>
        <taxon>Embryophyta</taxon>
        <taxon>Tracheophyta</taxon>
        <taxon>Spermatophyta</taxon>
        <taxon>Magnoliopsida</taxon>
        <taxon>eudicotyledons</taxon>
        <taxon>Gunneridae</taxon>
        <taxon>Pentapetalae</taxon>
        <taxon>rosids</taxon>
        <taxon>malvids</taxon>
        <taxon>Myrtales</taxon>
        <taxon>Lythraceae</taxon>
        <taxon>Punica</taxon>
    </lineage>
</organism>
<feature type="non-terminal residue" evidence="2">
    <location>
        <position position="1"/>
    </location>
</feature>
<feature type="region of interest" description="Disordered" evidence="1">
    <location>
        <begin position="35"/>
        <end position="54"/>
    </location>
</feature>
<comment type="caution">
    <text evidence="2">The sequence shown here is derived from an EMBL/GenBank/DDBJ whole genome shotgun (WGS) entry which is preliminary data.</text>
</comment>
<proteinExistence type="predicted"/>
<dbReference type="AlphaFoldDB" id="A0A2I0IBM8"/>
<name>A0A2I0IBM8_PUNGR</name>
<dbReference type="Proteomes" id="UP000233551">
    <property type="component" value="Unassembled WGS sequence"/>
</dbReference>
<evidence type="ECO:0000256" key="1">
    <source>
        <dbReference type="SAM" id="MobiDB-lite"/>
    </source>
</evidence>
<evidence type="ECO:0000313" key="3">
    <source>
        <dbReference type="Proteomes" id="UP000233551"/>
    </source>
</evidence>
<evidence type="ECO:0000313" key="2">
    <source>
        <dbReference type="EMBL" id="PKI41213.1"/>
    </source>
</evidence>